<evidence type="ECO:0000256" key="4">
    <source>
        <dbReference type="SAM" id="SignalP"/>
    </source>
</evidence>
<evidence type="ECO:0000256" key="1">
    <source>
        <dbReference type="ARBA" id="ARBA00008390"/>
    </source>
</evidence>
<protein>
    <recommendedName>
        <fullName evidence="7">Cytosolic fatty-acid binding proteins domain-containing protein</fullName>
    </recommendedName>
</protein>
<name>A0A2A2KJA6_9BILA</name>
<dbReference type="OrthoDB" id="412780at2759"/>
<gene>
    <name evidence="5" type="ORF">WR25_22578</name>
</gene>
<dbReference type="Proteomes" id="UP000218231">
    <property type="component" value="Unassembled WGS sequence"/>
</dbReference>
<evidence type="ECO:0000313" key="6">
    <source>
        <dbReference type="Proteomes" id="UP000218231"/>
    </source>
</evidence>
<evidence type="ECO:0008006" key="7">
    <source>
        <dbReference type="Google" id="ProtNLM"/>
    </source>
</evidence>
<feature type="chain" id="PRO_5012132524" description="Cytosolic fatty-acid binding proteins domain-containing protein" evidence="4">
    <location>
        <begin position="20"/>
        <end position="161"/>
    </location>
</feature>
<proteinExistence type="inferred from homology"/>
<dbReference type="CDD" id="cd00742">
    <property type="entry name" value="FABP"/>
    <property type="match status" value="1"/>
</dbReference>
<keyword evidence="2" id="KW-0813">Transport</keyword>
<dbReference type="InterPro" id="IPR000463">
    <property type="entry name" value="Fatty_acid-bd"/>
</dbReference>
<comment type="similarity">
    <text evidence="1">Belongs to the calycin superfamily. Fatty-acid binding protein (FABP) family.</text>
</comment>
<dbReference type="Gene3D" id="2.40.128.20">
    <property type="match status" value="1"/>
</dbReference>
<dbReference type="PRINTS" id="PR00178">
    <property type="entry name" value="FATTYACIDBP"/>
</dbReference>
<sequence length="161" mass="18962">MQIPFILSTVFLLVQMTDAKSIPEKFFGRFVLEKSENFDEFLAAKVNWFLRKIIQMSSITKVISKGEKPNTYNFETLSSKKNAIYHGFELGKTFEGEGMDDKKHQITFNVQSDVLTERHIRSDDPADKGEIYFYTIENDKLVLKMENNNITCRRWFKREQK</sequence>
<accession>A0A2A2KJA6</accession>
<organism evidence="5 6">
    <name type="scientific">Diploscapter pachys</name>
    <dbReference type="NCBI Taxonomy" id="2018661"/>
    <lineage>
        <taxon>Eukaryota</taxon>
        <taxon>Metazoa</taxon>
        <taxon>Ecdysozoa</taxon>
        <taxon>Nematoda</taxon>
        <taxon>Chromadorea</taxon>
        <taxon>Rhabditida</taxon>
        <taxon>Rhabditina</taxon>
        <taxon>Rhabditomorpha</taxon>
        <taxon>Rhabditoidea</taxon>
        <taxon>Rhabditidae</taxon>
        <taxon>Diploscapter</taxon>
    </lineage>
</organism>
<keyword evidence="3" id="KW-0446">Lipid-binding</keyword>
<comment type="caution">
    <text evidence="5">The sequence shown here is derived from an EMBL/GenBank/DDBJ whole genome shotgun (WGS) entry which is preliminary data.</text>
</comment>
<dbReference type="PANTHER" id="PTHR22725:SF9">
    <property type="entry name" value="FATTY ACID-BINDING PROTEIN HOMOLOG 3"/>
    <property type="match status" value="1"/>
</dbReference>
<evidence type="ECO:0000256" key="3">
    <source>
        <dbReference type="ARBA" id="ARBA00023121"/>
    </source>
</evidence>
<keyword evidence="4" id="KW-0732">Signal</keyword>
<dbReference type="STRING" id="2018661.A0A2A2KJA6"/>
<evidence type="ECO:0000313" key="5">
    <source>
        <dbReference type="EMBL" id="PAV74074.1"/>
    </source>
</evidence>
<reference evidence="5 6" key="1">
    <citation type="journal article" date="2017" name="Curr. Biol.">
        <title>Genome architecture and evolution of a unichromosomal asexual nematode.</title>
        <authorList>
            <person name="Fradin H."/>
            <person name="Zegar C."/>
            <person name="Gutwein M."/>
            <person name="Lucas J."/>
            <person name="Kovtun M."/>
            <person name="Corcoran D."/>
            <person name="Baugh L.R."/>
            <person name="Kiontke K."/>
            <person name="Gunsalus K."/>
            <person name="Fitch D.H."/>
            <person name="Piano F."/>
        </authorList>
    </citation>
    <scope>NUCLEOTIDE SEQUENCE [LARGE SCALE GENOMIC DNA]</scope>
    <source>
        <strain evidence="5">PF1309</strain>
    </source>
</reference>
<evidence type="ECO:0000256" key="2">
    <source>
        <dbReference type="ARBA" id="ARBA00022448"/>
    </source>
</evidence>
<dbReference type="GO" id="GO:0008289">
    <property type="term" value="F:lipid binding"/>
    <property type="evidence" value="ECO:0007669"/>
    <property type="project" value="UniProtKB-KW"/>
</dbReference>
<dbReference type="PANTHER" id="PTHR22725">
    <property type="entry name" value="FATTY ACID-BINDING PROTEIN HOMOLOG 1-RELATED-RELATED"/>
    <property type="match status" value="1"/>
</dbReference>
<dbReference type="AlphaFoldDB" id="A0A2A2KJA6"/>
<dbReference type="InterPro" id="IPR040094">
    <property type="entry name" value="Lbp1-4"/>
</dbReference>
<feature type="signal peptide" evidence="4">
    <location>
        <begin position="1"/>
        <end position="19"/>
    </location>
</feature>
<dbReference type="EMBL" id="LIAE01008423">
    <property type="protein sequence ID" value="PAV74074.1"/>
    <property type="molecule type" value="Genomic_DNA"/>
</dbReference>
<dbReference type="SUPFAM" id="SSF50814">
    <property type="entry name" value="Lipocalins"/>
    <property type="match status" value="1"/>
</dbReference>
<keyword evidence="6" id="KW-1185">Reference proteome</keyword>
<dbReference type="InterPro" id="IPR012674">
    <property type="entry name" value="Calycin"/>
</dbReference>